<dbReference type="PANTHER" id="PTHR12418">
    <property type="entry name" value="ACYL-COENZYME A THIOESTERASE THEM4"/>
    <property type="match status" value="1"/>
</dbReference>
<keyword evidence="3" id="KW-0276">Fatty acid metabolism</keyword>
<keyword evidence="4" id="KW-0443">Lipid metabolism</keyword>
<accession>A0A1V3XSR0</accession>
<evidence type="ECO:0000256" key="3">
    <source>
        <dbReference type="ARBA" id="ARBA00022832"/>
    </source>
</evidence>
<protein>
    <recommendedName>
        <fullName evidence="7">Thioesterase domain-containing protein</fullName>
    </recommendedName>
</protein>
<evidence type="ECO:0008006" key="7">
    <source>
        <dbReference type="Google" id="ProtNLM"/>
    </source>
</evidence>
<reference evidence="5 6" key="1">
    <citation type="submission" date="2017-02" db="EMBL/GenBank/DDBJ databases">
        <title>Complete genome sequences of Mycobacterium kansasii strains isolated from rhesus macaques.</title>
        <authorList>
            <person name="Panda A."/>
            <person name="Nagaraj S."/>
            <person name="Zhao X."/>
            <person name="Tettelin H."/>
            <person name="Detolla L.J."/>
        </authorList>
    </citation>
    <scope>NUCLEOTIDE SEQUENCE [LARGE SCALE GENOMIC DNA]</scope>
    <source>
        <strain evidence="5 6">11-3813</strain>
    </source>
</reference>
<evidence type="ECO:0000256" key="1">
    <source>
        <dbReference type="ARBA" id="ARBA00022490"/>
    </source>
</evidence>
<dbReference type="Gene3D" id="3.10.129.10">
    <property type="entry name" value="Hotdog Thioesterase"/>
    <property type="match status" value="1"/>
</dbReference>
<dbReference type="SUPFAM" id="SSF54637">
    <property type="entry name" value="Thioesterase/thiol ester dehydrase-isomerase"/>
    <property type="match status" value="1"/>
</dbReference>
<gene>
    <name evidence="5" type="ORF">BZL30_0081</name>
</gene>
<evidence type="ECO:0000256" key="4">
    <source>
        <dbReference type="ARBA" id="ARBA00023098"/>
    </source>
</evidence>
<dbReference type="InterPro" id="IPR052365">
    <property type="entry name" value="THEM4/THEM5_acyl-CoA_thioest"/>
</dbReference>
<evidence type="ECO:0000256" key="2">
    <source>
        <dbReference type="ARBA" id="ARBA00022801"/>
    </source>
</evidence>
<name>A0A1V3XSR0_MYCKA</name>
<keyword evidence="1" id="KW-0963">Cytoplasm</keyword>
<dbReference type="PANTHER" id="PTHR12418:SF19">
    <property type="entry name" value="ACYL-COENZYME A THIOESTERASE THEM4"/>
    <property type="match status" value="1"/>
</dbReference>
<proteinExistence type="predicted"/>
<dbReference type="GO" id="GO:0006631">
    <property type="term" value="P:fatty acid metabolic process"/>
    <property type="evidence" value="ECO:0007669"/>
    <property type="project" value="UniProtKB-KW"/>
</dbReference>
<dbReference type="InterPro" id="IPR029069">
    <property type="entry name" value="HotDog_dom_sf"/>
</dbReference>
<dbReference type="GO" id="GO:0016787">
    <property type="term" value="F:hydrolase activity"/>
    <property type="evidence" value="ECO:0007669"/>
    <property type="project" value="UniProtKB-KW"/>
</dbReference>
<dbReference type="Proteomes" id="UP000189229">
    <property type="component" value="Unassembled WGS sequence"/>
</dbReference>
<evidence type="ECO:0000313" key="6">
    <source>
        <dbReference type="Proteomes" id="UP000189229"/>
    </source>
</evidence>
<comment type="caution">
    <text evidence="5">The sequence shown here is derived from an EMBL/GenBank/DDBJ whole genome shotgun (WGS) entry which is preliminary data.</text>
</comment>
<keyword evidence="2" id="KW-0378">Hydrolase</keyword>
<evidence type="ECO:0000313" key="5">
    <source>
        <dbReference type="EMBL" id="OOK82235.1"/>
    </source>
</evidence>
<organism evidence="5 6">
    <name type="scientific">Mycobacterium kansasii</name>
    <dbReference type="NCBI Taxonomy" id="1768"/>
    <lineage>
        <taxon>Bacteria</taxon>
        <taxon>Bacillati</taxon>
        <taxon>Actinomycetota</taxon>
        <taxon>Actinomycetes</taxon>
        <taxon>Mycobacteriales</taxon>
        <taxon>Mycobacteriaceae</taxon>
        <taxon>Mycobacterium</taxon>
    </lineage>
</organism>
<dbReference type="EMBL" id="MVBM01000001">
    <property type="protein sequence ID" value="OOK82235.1"/>
    <property type="molecule type" value="Genomic_DNA"/>
</dbReference>
<dbReference type="AlphaFoldDB" id="A0A1V3XSR0"/>
<sequence length="73" mass="8048">MTASVLTGSTRQRTAYLTINYRNIVPIEKKLQVDAGVDRVDGRKIFVSGRLTDGDTLLTEADALFVRLKPGQP</sequence>